<sequence length="214" mass="24068">MPLPTRRRYCPNKEPSTGVFPRTESEEKTGIVSSDRMALKNSSIAEMSRSRDSAQHSEGNWFTAEIGTGESLSKRTYWSPSLFNVGKCDTASRMNPSGSRQFCRTRLAILVKDVARNAEFRVNAGRSMAMSFIFSTRRQTQRADEPRDREGRRFDDADKRPGCAVIELDLGKATISARRKPIPADEATLGDCAPFRVDVCSEFAEKEIYNLQEI</sequence>
<evidence type="ECO:0000256" key="1">
    <source>
        <dbReference type="SAM" id="MobiDB-lite"/>
    </source>
</evidence>
<feature type="region of interest" description="Disordered" evidence="1">
    <location>
        <begin position="1"/>
        <end position="29"/>
    </location>
</feature>
<dbReference type="AlphaFoldDB" id="A0AAD7DVV8"/>
<feature type="compositionally biased region" description="Basic and acidic residues" evidence="1">
    <location>
        <begin position="141"/>
        <end position="157"/>
    </location>
</feature>
<dbReference type="Proteomes" id="UP001221757">
    <property type="component" value="Unassembled WGS sequence"/>
</dbReference>
<keyword evidence="3" id="KW-1185">Reference proteome</keyword>
<name>A0AAD7DVV8_MYCRO</name>
<evidence type="ECO:0000313" key="2">
    <source>
        <dbReference type="EMBL" id="KAJ7699031.1"/>
    </source>
</evidence>
<feature type="compositionally biased region" description="Basic residues" evidence="1">
    <location>
        <begin position="1"/>
        <end position="10"/>
    </location>
</feature>
<accession>A0AAD7DVV8</accession>
<protein>
    <submittedName>
        <fullName evidence="2">Uncharacterized protein</fullName>
    </submittedName>
</protein>
<reference evidence="2" key="1">
    <citation type="submission" date="2023-03" db="EMBL/GenBank/DDBJ databases">
        <title>Massive genome expansion in bonnet fungi (Mycena s.s.) driven by repeated elements and novel gene families across ecological guilds.</title>
        <authorList>
            <consortium name="Lawrence Berkeley National Laboratory"/>
            <person name="Harder C.B."/>
            <person name="Miyauchi S."/>
            <person name="Viragh M."/>
            <person name="Kuo A."/>
            <person name="Thoen E."/>
            <person name="Andreopoulos B."/>
            <person name="Lu D."/>
            <person name="Skrede I."/>
            <person name="Drula E."/>
            <person name="Henrissat B."/>
            <person name="Morin E."/>
            <person name="Kohler A."/>
            <person name="Barry K."/>
            <person name="LaButti K."/>
            <person name="Morin E."/>
            <person name="Salamov A."/>
            <person name="Lipzen A."/>
            <person name="Mereny Z."/>
            <person name="Hegedus B."/>
            <person name="Baldrian P."/>
            <person name="Stursova M."/>
            <person name="Weitz H."/>
            <person name="Taylor A."/>
            <person name="Grigoriev I.V."/>
            <person name="Nagy L.G."/>
            <person name="Martin F."/>
            <person name="Kauserud H."/>
        </authorList>
    </citation>
    <scope>NUCLEOTIDE SEQUENCE</scope>
    <source>
        <strain evidence="2">CBHHK067</strain>
    </source>
</reference>
<proteinExistence type="predicted"/>
<comment type="caution">
    <text evidence="2">The sequence shown here is derived from an EMBL/GenBank/DDBJ whole genome shotgun (WGS) entry which is preliminary data.</text>
</comment>
<dbReference type="EMBL" id="JARKIE010000024">
    <property type="protein sequence ID" value="KAJ7699031.1"/>
    <property type="molecule type" value="Genomic_DNA"/>
</dbReference>
<feature type="region of interest" description="Disordered" evidence="1">
    <location>
        <begin position="137"/>
        <end position="157"/>
    </location>
</feature>
<gene>
    <name evidence="2" type="ORF">B0H17DRAFT_1129565</name>
</gene>
<evidence type="ECO:0000313" key="3">
    <source>
        <dbReference type="Proteomes" id="UP001221757"/>
    </source>
</evidence>
<organism evidence="2 3">
    <name type="scientific">Mycena rosella</name>
    <name type="common">Pink bonnet</name>
    <name type="synonym">Agaricus rosellus</name>
    <dbReference type="NCBI Taxonomy" id="1033263"/>
    <lineage>
        <taxon>Eukaryota</taxon>
        <taxon>Fungi</taxon>
        <taxon>Dikarya</taxon>
        <taxon>Basidiomycota</taxon>
        <taxon>Agaricomycotina</taxon>
        <taxon>Agaricomycetes</taxon>
        <taxon>Agaricomycetidae</taxon>
        <taxon>Agaricales</taxon>
        <taxon>Marasmiineae</taxon>
        <taxon>Mycenaceae</taxon>
        <taxon>Mycena</taxon>
    </lineage>
</organism>